<dbReference type="InterPro" id="IPR002500">
    <property type="entry name" value="PAPS_reduct_dom"/>
</dbReference>
<evidence type="ECO:0000313" key="2">
    <source>
        <dbReference type="EMBL" id="BES82657.1"/>
    </source>
</evidence>
<accession>A0ABN6ZVJ7</accession>
<feature type="domain" description="Phosphoadenosine phosphosulphate reductase" evidence="1">
    <location>
        <begin position="243"/>
        <end position="415"/>
    </location>
</feature>
<dbReference type="NCBIfam" id="NF006351">
    <property type="entry name" value="PRK08576.1"/>
    <property type="match status" value="1"/>
</dbReference>
<name>A0ABN6ZVJ7_9CREN</name>
<dbReference type="SUPFAM" id="SSF52402">
    <property type="entry name" value="Adenine nucleotide alpha hydrolases-like"/>
    <property type="match status" value="1"/>
</dbReference>
<dbReference type="InterPro" id="IPR014729">
    <property type="entry name" value="Rossmann-like_a/b/a_fold"/>
</dbReference>
<dbReference type="RefSeq" id="WP_338250184.1">
    <property type="nucleotide sequence ID" value="NZ_AP028907.1"/>
</dbReference>
<dbReference type="EMBL" id="AP028907">
    <property type="protein sequence ID" value="BES82657.1"/>
    <property type="molecule type" value="Genomic_DNA"/>
</dbReference>
<dbReference type="CDD" id="cd23947">
    <property type="entry name" value="PAPS_reductase-like_YbdN"/>
    <property type="match status" value="1"/>
</dbReference>
<evidence type="ECO:0000313" key="3">
    <source>
        <dbReference type="Proteomes" id="UP001341135"/>
    </source>
</evidence>
<keyword evidence="3" id="KW-1185">Reference proteome</keyword>
<dbReference type="Gene3D" id="3.40.50.620">
    <property type="entry name" value="HUPs"/>
    <property type="match status" value="1"/>
</dbReference>
<dbReference type="GeneID" id="89290229"/>
<dbReference type="Proteomes" id="UP001341135">
    <property type="component" value="Chromosome"/>
</dbReference>
<reference evidence="2 3" key="1">
    <citation type="submission" date="2023-09" db="EMBL/GenBank/DDBJ databases">
        <title>Pyrofollis japonicus gen. nov. sp. nov., a novel member of the family Pyrodictiaceae isolated from the Iheya North hydrothermal field.</title>
        <authorList>
            <person name="Miyazaki U."/>
            <person name="Sanari M."/>
            <person name="Tame A."/>
            <person name="Kitajima M."/>
            <person name="Okamoto A."/>
            <person name="Sawayama S."/>
            <person name="Miyazaki J."/>
            <person name="Takai K."/>
            <person name="Nakagawa S."/>
        </authorList>
    </citation>
    <scope>NUCLEOTIDE SEQUENCE [LARGE SCALE GENOMIC DNA]</scope>
    <source>
        <strain evidence="2 3">AV2</strain>
    </source>
</reference>
<protein>
    <submittedName>
        <fullName evidence="2">Phosphoadenosine phosphosulfate reductase family protein</fullName>
    </submittedName>
</protein>
<dbReference type="PANTHER" id="PTHR43196:SF2">
    <property type="entry name" value="PHOSPHOADENOSINE PHOSPHOSULFATE REDUCTASE"/>
    <property type="match status" value="1"/>
</dbReference>
<organism evidence="2 3">
    <name type="scientific">Pyrodictium abyssi</name>
    <dbReference type="NCBI Taxonomy" id="54256"/>
    <lineage>
        <taxon>Archaea</taxon>
        <taxon>Thermoproteota</taxon>
        <taxon>Thermoprotei</taxon>
        <taxon>Desulfurococcales</taxon>
        <taxon>Pyrodictiaceae</taxon>
        <taxon>Pyrodictium</taxon>
    </lineage>
</organism>
<proteinExistence type="predicted"/>
<gene>
    <name evidence="2" type="ORF">PABY_22240</name>
</gene>
<dbReference type="InterPro" id="IPR050128">
    <property type="entry name" value="Sulfate_adenylyltrnsfr_sub2"/>
</dbReference>
<dbReference type="Pfam" id="PF01507">
    <property type="entry name" value="PAPS_reduct"/>
    <property type="match status" value="1"/>
</dbReference>
<sequence>MFTIVTRSKRDADAVKAMVERFYPGWGIDVKTLHGARSSEAMLRELSGIVEPDRFYIVLLGREDQRAARELAGEVPPNVVVHVVPRSRVRNARLELLYAEVARARSVIRVAASWDPGRRVFLLGPRRQGEPLEGLEPQPSFDNFIGLGRFAKIVARLAGGRIGLNPLVVRTRGGLHLVYNGPQPRAELEVKDEGLSPRARITGDYEPVDVSLEAMVEANRGILQLYERASLRFLESLGDFDTVMVPWSGGKDSTAILLLALTLYGRDKVRVVYGDTGTEFPISRQYVEELAEKLGIDYVEAYGGVDKMLLEGVAPMPTHSNRWCTGLKVSAIEGAVKKLAEGRTLLLVGDRDAESPRRSARPPVRPGPAENIVMAAPIKLWGGAHVQLYVLSKGVPLNPMYEYGFYRIGCYMCPALRNWELHVLTTTPKLHLQLLRSPIYRRFVMMRLRGKTKAADFEPEEEAACSFSSSVVTDCGY</sequence>
<dbReference type="PANTHER" id="PTHR43196">
    <property type="entry name" value="SULFATE ADENYLYLTRANSFERASE SUBUNIT 2"/>
    <property type="match status" value="1"/>
</dbReference>
<evidence type="ECO:0000259" key="1">
    <source>
        <dbReference type="Pfam" id="PF01507"/>
    </source>
</evidence>